<dbReference type="EMBL" id="FSRU01000002">
    <property type="protein sequence ID" value="SIO60802.1"/>
    <property type="molecule type" value="Genomic_DNA"/>
</dbReference>
<dbReference type="RefSeq" id="WP_074300062.1">
    <property type="nucleotide sequence ID" value="NZ_FSRU01000002.1"/>
</dbReference>
<protein>
    <submittedName>
        <fullName evidence="3">Uncharacterized NAD(P)/FAD-binding protein YdhS</fullName>
    </submittedName>
</protein>
<evidence type="ECO:0000313" key="3">
    <source>
        <dbReference type="EMBL" id="SIO60802.1"/>
    </source>
</evidence>
<dbReference type="AlphaFoldDB" id="A0A1N6KW73"/>
<sequence>MVAHHGGPQQIVIVGGGLSGTTLAIKLLREARQALAVRLVDPAAQAGRGLAYSTEEPGHLLNGPALMFTLYPEQPDHFVDWLAAQPEFAGQPREAVAQAFAPRWRYGDYVNEELRRAQLAATRGVTFEHVRARVEDLDVAGRGITLALDAGRVLLADQVVLALGVFQSRPRFDADGSLAQAGRYVANTWDRTRLAALVDAQEVVLVGASLTMIDTVVSLEKLGYRGTYRVLARHGLTPVERSDAAPATEPFGREGPPGTLRRVVRELRAKARAIVAHGGDWQSLPGALRPYMADWWRSAALTDRRRFFRHVRPHWDVFLHRAPPVSAALVAALRASGRLSIEAASVNGLAEAPGGRVSVSYRPRGGDDVRTLVAGGVVNCTGPDYRWHAASEQPLVRNLFARGLVQTGPVGLGIAVDPSLAAVAANGSVSPQLSVLGAALRGTIIEPGTISEIASQTSALSTRLLEKLRASQDAAAASLPTENRNHDAVPSEALAATSTQ</sequence>
<feature type="domain" description="FAD-dependent urate hydroxylase HpyO/Asp monooxygenase CreE-like FAD/NAD(P)-binding" evidence="2">
    <location>
        <begin position="12"/>
        <end position="165"/>
    </location>
</feature>
<dbReference type="Pfam" id="PF13454">
    <property type="entry name" value="NAD_binding_9"/>
    <property type="match status" value="1"/>
</dbReference>
<reference evidence="3 4" key="1">
    <citation type="submission" date="2016-11" db="EMBL/GenBank/DDBJ databases">
        <authorList>
            <person name="Jaros S."/>
            <person name="Januszkiewicz K."/>
            <person name="Wedrychowicz H."/>
        </authorList>
    </citation>
    <scope>NUCLEOTIDE SEQUENCE [LARGE SCALE GENOMIC DNA]</scope>
    <source>
        <strain evidence="3 4">GAS95</strain>
    </source>
</reference>
<evidence type="ECO:0000313" key="4">
    <source>
        <dbReference type="Proteomes" id="UP000185151"/>
    </source>
</evidence>
<dbReference type="PANTHER" id="PTHR40254:SF1">
    <property type="entry name" value="BLR0577 PROTEIN"/>
    <property type="match status" value="1"/>
</dbReference>
<evidence type="ECO:0000256" key="1">
    <source>
        <dbReference type="SAM" id="MobiDB-lite"/>
    </source>
</evidence>
<organism evidence="3 4">
    <name type="scientific">Paraburkholderia phenazinium</name>
    <dbReference type="NCBI Taxonomy" id="60549"/>
    <lineage>
        <taxon>Bacteria</taxon>
        <taxon>Pseudomonadati</taxon>
        <taxon>Pseudomonadota</taxon>
        <taxon>Betaproteobacteria</taxon>
        <taxon>Burkholderiales</taxon>
        <taxon>Burkholderiaceae</taxon>
        <taxon>Paraburkholderia</taxon>
    </lineage>
</organism>
<dbReference type="InterPro" id="IPR038732">
    <property type="entry name" value="HpyO/CreE_NAD-binding"/>
</dbReference>
<dbReference type="Proteomes" id="UP000185151">
    <property type="component" value="Unassembled WGS sequence"/>
</dbReference>
<dbReference type="Gene3D" id="3.50.50.60">
    <property type="entry name" value="FAD/NAD(P)-binding domain"/>
    <property type="match status" value="1"/>
</dbReference>
<keyword evidence="4" id="KW-1185">Reference proteome</keyword>
<gene>
    <name evidence="3" type="ORF">SAMN05444165_5004</name>
</gene>
<accession>A0A1N6KW73</accession>
<name>A0A1N6KW73_9BURK</name>
<feature type="region of interest" description="Disordered" evidence="1">
    <location>
        <begin position="475"/>
        <end position="500"/>
    </location>
</feature>
<dbReference type="SUPFAM" id="SSF51905">
    <property type="entry name" value="FAD/NAD(P)-binding domain"/>
    <property type="match status" value="1"/>
</dbReference>
<dbReference type="OrthoDB" id="101972at2"/>
<proteinExistence type="predicted"/>
<evidence type="ECO:0000259" key="2">
    <source>
        <dbReference type="Pfam" id="PF13454"/>
    </source>
</evidence>
<dbReference type="InterPro" id="IPR036188">
    <property type="entry name" value="FAD/NAD-bd_sf"/>
</dbReference>
<dbReference type="PANTHER" id="PTHR40254">
    <property type="entry name" value="BLR0577 PROTEIN"/>
    <property type="match status" value="1"/>
</dbReference>
<dbReference type="InterPro" id="IPR052189">
    <property type="entry name" value="L-asp_N-monooxygenase_NS-form"/>
</dbReference>